<dbReference type="SUPFAM" id="SSF57667">
    <property type="entry name" value="beta-beta-alpha zinc fingers"/>
    <property type="match status" value="5"/>
</dbReference>
<keyword evidence="2" id="KW-0677">Repeat</keyword>
<evidence type="ECO:0000256" key="5">
    <source>
        <dbReference type="PROSITE-ProRule" id="PRU00042"/>
    </source>
</evidence>
<feature type="compositionally biased region" description="Low complexity" evidence="7">
    <location>
        <begin position="171"/>
        <end position="182"/>
    </location>
</feature>
<feature type="domain" description="C2H2-type" evidence="8">
    <location>
        <begin position="578"/>
        <end position="601"/>
    </location>
</feature>
<dbReference type="PANTHER" id="PTHR24379">
    <property type="entry name" value="KRAB AND ZINC FINGER DOMAIN-CONTAINING"/>
    <property type="match status" value="1"/>
</dbReference>
<accession>A0ABN8IV92</accession>
<feature type="domain" description="C2H2-type" evidence="8">
    <location>
        <begin position="347"/>
        <end position="375"/>
    </location>
</feature>
<evidence type="ECO:0000256" key="4">
    <source>
        <dbReference type="ARBA" id="ARBA00022833"/>
    </source>
</evidence>
<feature type="domain" description="C2H2-type" evidence="8">
    <location>
        <begin position="232"/>
        <end position="259"/>
    </location>
</feature>
<evidence type="ECO:0000256" key="3">
    <source>
        <dbReference type="ARBA" id="ARBA00022771"/>
    </source>
</evidence>
<evidence type="ECO:0000259" key="9">
    <source>
        <dbReference type="PROSITE" id="PS51915"/>
    </source>
</evidence>
<keyword evidence="1" id="KW-0479">Metal-binding</keyword>
<proteinExistence type="predicted"/>
<dbReference type="SMART" id="SM00868">
    <property type="entry name" value="zf-AD"/>
    <property type="match status" value="1"/>
</dbReference>
<dbReference type="Proteomes" id="UP000837857">
    <property type="component" value="Chromosome 29"/>
</dbReference>
<keyword evidence="11" id="KW-1185">Reference proteome</keyword>
<feature type="compositionally biased region" description="Basic residues" evidence="7">
    <location>
        <begin position="142"/>
        <end position="154"/>
    </location>
</feature>
<dbReference type="Pfam" id="PF00096">
    <property type="entry name" value="zf-C2H2"/>
    <property type="match status" value="2"/>
</dbReference>
<reference evidence="10" key="1">
    <citation type="submission" date="2022-03" db="EMBL/GenBank/DDBJ databases">
        <authorList>
            <person name="Martin H S."/>
        </authorList>
    </citation>
    <scope>NUCLEOTIDE SEQUENCE</scope>
</reference>
<protein>
    <submittedName>
        <fullName evidence="10">Uncharacterized protein</fullName>
    </submittedName>
</protein>
<organism evidence="10 11">
    <name type="scientific">Iphiclides podalirius</name>
    <name type="common">scarce swallowtail</name>
    <dbReference type="NCBI Taxonomy" id="110791"/>
    <lineage>
        <taxon>Eukaryota</taxon>
        <taxon>Metazoa</taxon>
        <taxon>Ecdysozoa</taxon>
        <taxon>Arthropoda</taxon>
        <taxon>Hexapoda</taxon>
        <taxon>Insecta</taxon>
        <taxon>Pterygota</taxon>
        <taxon>Neoptera</taxon>
        <taxon>Endopterygota</taxon>
        <taxon>Lepidoptera</taxon>
        <taxon>Glossata</taxon>
        <taxon>Ditrysia</taxon>
        <taxon>Papilionoidea</taxon>
        <taxon>Papilionidae</taxon>
        <taxon>Papilioninae</taxon>
        <taxon>Iphiclides</taxon>
    </lineage>
</organism>
<evidence type="ECO:0000313" key="10">
    <source>
        <dbReference type="EMBL" id="CAH2062228.1"/>
    </source>
</evidence>
<evidence type="ECO:0000256" key="2">
    <source>
        <dbReference type="ARBA" id="ARBA00022737"/>
    </source>
</evidence>
<dbReference type="Gene3D" id="3.30.160.60">
    <property type="entry name" value="Classic Zinc Finger"/>
    <property type="match status" value="5"/>
</dbReference>
<feature type="domain" description="C2H2-type" evidence="8">
    <location>
        <begin position="374"/>
        <end position="402"/>
    </location>
</feature>
<dbReference type="SMART" id="SM00355">
    <property type="entry name" value="ZnF_C2H2"/>
    <property type="match status" value="10"/>
</dbReference>
<evidence type="ECO:0000256" key="1">
    <source>
        <dbReference type="ARBA" id="ARBA00022723"/>
    </source>
</evidence>
<feature type="domain" description="ZAD" evidence="9">
    <location>
        <begin position="2"/>
        <end position="72"/>
    </location>
</feature>
<feature type="region of interest" description="Disordered" evidence="7">
    <location>
        <begin position="125"/>
        <end position="189"/>
    </location>
</feature>
<comment type="caution">
    <text evidence="6">Lacks conserved residue(s) required for the propagation of feature annotation.</text>
</comment>
<evidence type="ECO:0000256" key="6">
    <source>
        <dbReference type="PROSITE-ProRule" id="PRU01263"/>
    </source>
</evidence>
<dbReference type="InterPro" id="IPR012934">
    <property type="entry name" value="Znf_AD"/>
</dbReference>
<keyword evidence="3 5" id="KW-0863">Zinc-finger</keyword>
<dbReference type="InterPro" id="IPR036236">
    <property type="entry name" value="Znf_C2H2_sf"/>
</dbReference>
<evidence type="ECO:0000259" key="8">
    <source>
        <dbReference type="PROSITE" id="PS50157"/>
    </source>
</evidence>
<dbReference type="PANTHER" id="PTHR24379:SF127">
    <property type="entry name" value="BLOODY FINGERS-RELATED"/>
    <property type="match status" value="1"/>
</dbReference>
<evidence type="ECO:0000313" key="11">
    <source>
        <dbReference type="Proteomes" id="UP000837857"/>
    </source>
</evidence>
<sequence>MKKCRLLNVEYECMGVKEVYSDMMMDCFGLLLSHMDGKPTERLVCATCVTRLREAFNFRQQVLRCEEAFLQLRMDDAACEERHSAVDSGSLLEIELVKEEHEGDTLHNITESTVVDALADDNADDTVKNEDYSSNDDLPLKPAKRAKTRTKAAPKAHECADRPSDAEKVDPGPGNANGEAPPLDQGLSERLPMSKVQQLMRERDPSYMTETNILTIVEYSFACPFKCRHNHLLCYYCGESFAEPGMLRRHTGDHHQPRRFKVTEHKSMVKLDLTRIDCRLCPASIRTLDEFKSHVAGHGKLYYPGLQDPVLPFHLGDGGELCCALCDSRFPYFHALNKHMNVHYSNYVCETCGLGFVDRGRFVMHQQRHERGDYPCEACGKSFRAQYNRDLHVDRVHRKRARVYCPKCDARLMTYQQKLRHLVEVHGEQPLRFPCGLCERVCDTRRSLTIHRRKDHLKDYRCAGVGGIGWFWYRRLSLTIHRRKDHLKDYRCAEVGGIGWFCDRRRSLTIHRRKDHLKDYRYECHCCGHKFFTRFALNNHMPTHTKERNFKCKVCEKSYPRLKTLKDHMRIHTNDRRYRCHVCGQAFIQNCSLKGHMKSQHPEYG</sequence>
<gene>
    <name evidence="10" type="ORF">IPOD504_LOCUS11791</name>
</gene>
<dbReference type="EMBL" id="OW152841">
    <property type="protein sequence ID" value="CAH2062228.1"/>
    <property type="molecule type" value="Genomic_DNA"/>
</dbReference>
<dbReference type="PROSITE" id="PS00028">
    <property type="entry name" value="ZINC_FINGER_C2H2_1"/>
    <property type="match status" value="8"/>
</dbReference>
<keyword evidence="4" id="KW-0862">Zinc</keyword>
<name>A0ABN8IV92_9NEOP</name>
<dbReference type="PROSITE" id="PS51915">
    <property type="entry name" value="ZAD"/>
    <property type="match status" value="1"/>
</dbReference>
<feature type="compositionally biased region" description="Basic and acidic residues" evidence="7">
    <location>
        <begin position="155"/>
        <end position="170"/>
    </location>
</feature>
<evidence type="ECO:0000256" key="7">
    <source>
        <dbReference type="SAM" id="MobiDB-lite"/>
    </source>
</evidence>
<dbReference type="PROSITE" id="PS50157">
    <property type="entry name" value="ZINC_FINGER_C2H2_2"/>
    <property type="match status" value="6"/>
</dbReference>
<feature type="domain" description="C2H2-type" evidence="8">
    <location>
        <begin position="522"/>
        <end position="549"/>
    </location>
</feature>
<dbReference type="InterPro" id="IPR013087">
    <property type="entry name" value="Znf_C2H2_type"/>
</dbReference>
<feature type="domain" description="C2H2-type" evidence="8">
    <location>
        <begin position="550"/>
        <end position="577"/>
    </location>
</feature>
<feature type="non-terminal residue" evidence="10">
    <location>
        <position position="1"/>
    </location>
</feature>